<dbReference type="GO" id="GO:0003676">
    <property type="term" value="F:nucleic acid binding"/>
    <property type="evidence" value="ECO:0007669"/>
    <property type="project" value="InterPro"/>
</dbReference>
<accession>A0A3B0XL95</accession>
<dbReference type="InterPro" id="IPR045864">
    <property type="entry name" value="aa-tRNA-synth_II/BPL/LPL"/>
</dbReference>
<gene>
    <name evidence="8" type="ORF">MNBD_GAMMA11-117</name>
</gene>
<protein>
    <submittedName>
        <fullName evidence="8">Aspartyl-tRNA synthetase @ Aspartyl-tRNA(Asn) synthetase</fullName>
        <ecNumber evidence="8">6.1.1.12</ecNumber>
        <ecNumber evidence="8">6.1.1.23</ecNumber>
    </submittedName>
</protein>
<dbReference type="PANTHER" id="PTHR22594">
    <property type="entry name" value="ASPARTYL/LYSYL-TRNA SYNTHETASE"/>
    <property type="match status" value="1"/>
</dbReference>
<dbReference type="GO" id="GO:0006422">
    <property type="term" value="P:aspartyl-tRNA aminoacylation"/>
    <property type="evidence" value="ECO:0007669"/>
    <property type="project" value="TreeGrafter"/>
</dbReference>
<keyword evidence="5 8" id="KW-0030">Aminoacyl-tRNA synthetase</keyword>
<feature type="domain" description="Aminoacyl-tRNA synthetase class II (D/K/N)" evidence="6">
    <location>
        <begin position="119"/>
        <end position="174"/>
    </location>
</feature>
<dbReference type="Pfam" id="PF01336">
    <property type="entry name" value="tRNA_anti-codon"/>
    <property type="match status" value="1"/>
</dbReference>
<dbReference type="CDD" id="cd04317">
    <property type="entry name" value="EcAspRS_like_N"/>
    <property type="match status" value="1"/>
</dbReference>
<reference evidence="8" key="1">
    <citation type="submission" date="2018-06" db="EMBL/GenBank/DDBJ databases">
        <authorList>
            <person name="Zhirakovskaya E."/>
        </authorList>
    </citation>
    <scope>NUCLEOTIDE SEQUENCE</scope>
</reference>
<dbReference type="Gene3D" id="3.30.930.10">
    <property type="entry name" value="Bira Bifunctional Protein, Domain 2"/>
    <property type="match status" value="1"/>
</dbReference>
<dbReference type="GO" id="GO:0005524">
    <property type="term" value="F:ATP binding"/>
    <property type="evidence" value="ECO:0007669"/>
    <property type="project" value="UniProtKB-KW"/>
</dbReference>
<dbReference type="AlphaFoldDB" id="A0A3B0XL95"/>
<proteinExistence type="predicted"/>
<dbReference type="Pfam" id="PF00152">
    <property type="entry name" value="tRNA-synt_2"/>
    <property type="match status" value="1"/>
</dbReference>
<evidence type="ECO:0000259" key="7">
    <source>
        <dbReference type="Pfam" id="PF01336"/>
    </source>
</evidence>
<dbReference type="InterPro" id="IPR047089">
    <property type="entry name" value="Asp-tRNA-ligase_1_N"/>
</dbReference>
<keyword evidence="2" id="KW-0547">Nucleotide-binding</keyword>
<dbReference type="InterPro" id="IPR004364">
    <property type="entry name" value="Aa-tRNA-synt_II"/>
</dbReference>
<organism evidence="8">
    <name type="scientific">hydrothermal vent metagenome</name>
    <dbReference type="NCBI Taxonomy" id="652676"/>
    <lineage>
        <taxon>unclassified sequences</taxon>
        <taxon>metagenomes</taxon>
        <taxon>ecological metagenomes</taxon>
    </lineage>
</organism>
<evidence type="ECO:0000256" key="2">
    <source>
        <dbReference type="ARBA" id="ARBA00022741"/>
    </source>
</evidence>
<keyword evidence="4" id="KW-0648">Protein biosynthesis</keyword>
<feature type="non-terminal residue" evidence="8">
    <location>
        <position position="174"/>
    </location>
</feature>
<dbReference type="InterPro" id="IPR004365">
    <property type="entry name" value="NA-bd_OB_tRNA"/>
</dbReference>
<feature type="domain" description="OB" evidence="7">
    <location>
        <begin position="19"/>
        <end position="100"/>
    </location>
</feature>
<dbReference type="EMBL" id="UOFG01000177">
    <property type="protein sequence ID" value="VAW62609.1"/>
    <property type="molecule type" value="Genomic_DNA"/>
</dbReference>
<evidence type="ECO:0000256" key="5">
    <source>
        <dbReference type="ARBA" id="ARBA00023146"/>
    </source>
</evidence>
<dbReference type="EC" id="6.1.1.23" evidence="8"/>
<dbReference type="InterPro" id="IPR012340">
    <property type="entry name" value="NA-bd_OB-fold"/>
</dbReference>
<keyword evidence="1 8" id="KW-0436">Ligase</keyword>
<dbReference type="GO" id="GO:0050560">
    <property type="term" value="F:aspartate-tRNA(Asn) ligase activity"/>
    <property type="evidence" value="ECO:0007669"/>
    <property type="project" value="UniProtKB-EC"/>
</dbReference>
<evidence type="ECO:0000256" key="4">
    <source>
        <dbReference type="ARBA" id="ARBA00022917"/>
    </source>
</evidence>
<dbReference type="GO" id="GO:0004815">
    <property type="term" value="F:aspartate-tRNA ligase activity"/>
    <property type="evidence" value="ECO:0007669"/>
    <property type="project" value="UniProtKB-EC"/>
</dbReference>
<name>A0A3B0XL95_9ZZZZ</name>
<evidence type="ECO:0000313" key="8">
    <source>
        <dbReference type="EMBL" id="VAW62609.1"/>
    </source>
</evidence>
<dbReference type="PANTHER" id="PTHR22594:SF5">
    <property type="entry name" value="ASPARTATE--TRNA LIGASE, MITOCHONDRIAL"/>
    <property type="match status" value="1"/>
</dbReference>
<evidence type="ECO:0000256" key="1">
    <source>
        <dbReference type="ARBA" id="ARBA00022598"/>
    </source>
</evidence>
<evidence type="ECO:0000259" key="6">
    <source>
        <dbReference type="Pfam" id="PF00152"/>
    </source>
</evidence>
<dbReference type="Gene3D" id="2.40.50.140">
    <property type="entry name" value="Nucleic acid-binding proteins"/>
    <property type="match status" value="1"/>
</dbReference>
<keyword evidence="3" id="KW-0067">ATP-binding</keyword>
<dbReference type="SUPFAM" id="SSF50249">
    <property type="entry name" value="Nucleic acid-binding proteins"/>
    <property type="match status" value="1"/>
</dbReference>
<dbReference type="SUPFAM" id="SSF55681">
    <property type="entry name" value="Class II aaRS and biotin synthetases"/>
    <property type="match status" value="1"/>
</dbReference>
<evidence type="ECO:0000256" key="3">
    <source>
        <dbReference type="ARBA" id="ARBA00022840"/>
    </source>
</evidence>
<dbReference type="EC" id="6.1.1.12" evidence="8"/>
<sequence>MRSHYCGQVDESLVDQEIELCGWVNRRRDHGGVIFVDLRDREGLIQVVFDPDKPEMFALAERIRNEFVLKVKGRVRLRDEAAINANIKTGKIEVLGLELEVINASETPPFQLDDEGVHEDNRLKYRYIDLRRDEMQQRMRMRSQVSGFLRRYMEDNNFWDIETPMLTKATPEGA</sequence>